<feature type="transmembrane region" description="Helical" evidence="2">
    <location>
        <begin position="48"/>
        <end position="66"/>
    </location>
</feature>
<comment type="caution">
    <text evidence="3">The sequence shown here is derived from an EMBL/GenBank/DDBJ whole genome shotgun (WGS) entry which is preliminary data.</text>
</comment>
<reference evidence="3" key="1">
    <citation type="journal article" date="2015" name="Nature">
        <title>Complex archaea that bridge the gap between prokaryotes and eukaryotes.</title>
        <authorList>
            <person name="Spang A."/>
            <person name="Saw J.H."/>
            <person name="Jorgensen S.L."/>
            <person name="Zaremba-Niedzwiedzka K."/>
            <person name="Martijn J."/>
            <person name="Lind A.E."/>
            <person name="van Eijk R."/>
            <person name="Schleper C."/>
            <person name="Guy L."/>
            <person name="Ettema T.J."/>
        </authorList>
    </citation>
    <scope>NUCLEOTIDE SEQUENCE</scope>
</reference>
<gene>
    <name evidence="3" type="ORF">LCGC14_1541860</name>
</gene>
<evidence type="ECO:0000256" key="2">
    <source>
        <dbReference type="SAM" id="Phobius"/>
    </source>
</evidence>
<evidence type="ECO:0000256" key="1">
    <source>
        <dbReference type="SAM" id="MobiDB-lite"/>
    </source>
</evidence>
<evidence type="ECO:0000313" key="3">
    <source>
        <dbReference type="EMBL" id="KKM60432.1"/>
    </source>
</evidence>
<proteinExistence type="predicted"/>
<name>A0A0F9LTL5_9ZZZZ</name>
<keyword evidence="2" id="KW-0812">Transmembrane</keyword>
<accession>A0A0F9LTL5</accession>
<protein>
    <submittedName>
        <fullName evidence="3">Uncharacterized protein</fullName>
    </submittedName>
</protein>
<organism evidence="3">
    <name type="scientific">marine sediment metagenome</name>
    <dbReference type="NCBI Taxonomy" id="412755"/>
    <lineage>
        <taxon>unclassified sequences</taxon>
        <taxon>metagenomes</taxon>
        <taxon>ecological metagenomes</taxon>
    </lineage>
</organism>
<sequence length="116" mass="13338">MEQNNNNLSNIKHPDYNPAEDPEVEPDWEDLKDKLDFVRKKFDPYQRYIMIVGFTILIILVVYLGYARGALDVCNDLGGRLEVGREIVCHPSQYTPQAPLNDSTFIVPRLSIENVD</sequence>
<keyword evidence="2" id="KW-1133">Transmembrane helix</keyword>
<keyword evidence="2" id="KW-0472">Membrane</keyword>
<feature type="compositionally biased region" description="Polar residues" evidence="1">
    <location>
        <begin position="1"/>
        <end position="10"/>
    </location>
</feature>
<feature type="region of interest" description="Disordered" evidence="1">
    <location>
        <begin position="1"/>
        <end position="26"/>
    </location>
</feature>
<dbReference type="EMBL" id="LAZR01011680">
    <property type="protein sequence ID" value="KKM60432.1"/>
    <property type="molecule type" value="Genomic_DNA"/>
</dbReference>
<dbReference type="AlphaFoldDB" id="A0A0F9LTL5"/>